<name>A0A5B7WWD1_9MICC</name>
<evidence type="ECO:0000313" key="8">
    <source>
        <dbReference type="EMBL" id="QCY48239.1"/>
    </source>
</evidence>
<feature type="region of interest" description="Disordered" evidence="5">
    <location>
        <begin position="1"/>
        <end position="21"/>
    </location>
</feature>
<dbReference type="Gene3D" id="1.20.140.160">
    <property type="match status" value="1"/>
</dbReference>
<evidence type="ECO:0000313" key="9">
    <source>
        <dbReference type="Proteomes" id="UP000307000"/>
    </source>
</evidence>
<dbReference type="NCBIfam" id="TIGR02937">
    <property type="entry name" value="sigma70-ECF"/>
    <property type="match status" value="1"/>
</dbReference>
<feature type="region of interest" description="Disordered" evidence="5">
    <location>
        <begin position="245"/>
        <end position="264"/>
    </location>
</feature>
<dbReference type="GO" id="GO:0016987">
    <property type="term" value="F:sigma factor activity"/>
    <property type="evidence" value="ECO:0007669"/>
    <property type="project" value="UniProtKB-KW"/>
</dbReference>
<feature type="domain" description="RNA polymerase sigma-70 region 4" evidence="7">
    <location>
        <begin position="190"/>
        <end position="238"/>
    </location>
</feature>
<dbReference type="InterPro" id="IPR007630">
    <property type="entry name" value="RNA_pol_sigma70_r4"/>
</dbReference>
<dbReference type="Gene3D" id="1.20.120.1810">
    <property type="match status" value="1"/>
</dbReference>
<evidence type="ECO:0000259" key="7">
    <source>
        <dbReference type="Pfam" id="PF04545"/>
    </source>
</evidence>
<dbReference type="GO" id="GO:0016740">
    <property type="term" value="F:transferase activity"/>
    <property type="evidence" value="ECO:0007669"/>
    <property type="project" value="UniProtKB-KW"/>
</dbReference>
<keyword evidence="3" id="KW-0238">DNA-binding</keyword>
<dbReference type="InterPro" id="IPR013325">
    <property type="entry name" value="RNA_pol_sigma_r2"/>
</dbReference>
<sequence>MTQHRSAEVGTATAPKGALRTATEEQAVHEYLPLADGIARQMGQHGPDLEDLIQVARLALVKAARRFDPRLNSNFVAFARPTITGELKRYLRDHSWVIQPPREVQELQIEIRREHPLLCQVLGREPRLHELAAHLGQPIPRVAEAVVSQSGRHPDSLDVVHNGRTLEEQLPDACNDEFAALDDSLMLSGALRQLDPDEKLMLRLRYFEDESQQRIGERMRMSQVQVSRALARILQKLQRHILAQFPHTAGERGTRARQHRPRVA</sequence>
<dbReference type="InterPro" id="IPR013324">
    <property type="entry name" value="RNA_pol_sigma_r3/r4-like"/>
</dbReference>
<keyword evidence="8" id="KW-0808">Transferase</keyword>
<evidence type="ECO:0000256" key="3">
    <source>
        <dbReference type="ARBA" id="ARBA00023125"/>
    </source>
</evidence>
<evidence type="ECO:0000256" key="4">
    <source>
        <dbReference type="ARBA" id="ARBA00023163"/>
    </source>
</evidence>
<accession>A0A5B7WWD1</accession>
<evidence type="ECO:0000259" key="6">
    <source>
        <dbReference type="Pfam" id="PF04542"/>
    </source>
</evidence>
<dbReference type="Pfam" id="PF04542">
    <property type="entry name" value="Sigma70_r2"/>
    <property type="match status" value="1"/>
</dbReference>
<dbReference type="SUPFAM" id="SSF88659">
    <property type="entry name" value="Sigma3 and sigma4 domains of RNA polymerase sigma factors"/>
    <property type="match status" value="2"/>
</dbReference>
<dbReference type="KEGG" id="gcr:GcLGCM259_2532"/>
<dbReference type="Pfam" id="PF04545">
    <property type="entry name" value="Sigma70_r4"/>
    <property type="match status" value="1"/>
</dbReference>
<dbReference type="PANTHER" id="PTHR30385:SF4">
    <property type="entry name" value="RNA POLYMERASE SIGMA-E FACTOR"/>
    <property type="match status" value="1"/>
</dbReference>
<keyword evidence="2" id="KW-0731">Sigma factor</keyword>
<dbReference type="CDD" id="cd06171">
    <property type="entry name" value="Sigma70_r4"/>
    <property type="match status" value="1"/>
</dbReference>
<keyword evidence="9" id="KW-1185">Reference proteome</keyword>
<dbReference type="PRINTS" id="PR00046">
    <property type="entry name" value="SIGMA70FCT"/>
</dbReference>
<evidence type="ECO:0000256" key="5">
    <source>
        <dbReference type="SAM" id="MobiDB-lite"/>
    </source>
</evidence>
<keyword evidence="1" id="KW-0805">Transcription regulation</keyword>
<gene>
    <name evidence="8" type="ORF">GcLGCM259_2532</name>
</gene>
<protein>
    <submittedName>
        <fullName evidence="8">ADP-heptose:LPS heptosyltransferase</fullName>
    </submittedName>
</protein>
<dbReference type="Proteomes" id="UP000307000">
    <property type="component" value="Chromosome"/>
</dbReference>
<keyword evidence="4" id="KW-0804">Transcription</keyword>
<evidence type="ECO:0000256" key="1">
    <source>
        <dbReference type="ARBA" id="ARBA00023015"/>
    </source>
</evidence>
<feature type="domain" description="RNA polymerase sigma-70 region 2" evidence="6">
    <location>
        <begin position="28"/>
        <end position="96"/>
    </location>
</feature>
<dbReference type="GO" id="GO:0003677">
    <property type="term" value="F:DNA binding"/>
    <property type="evidence" value="ECO:0007669"/>
    <property type="project" value="UniProtKB-KW"/>
</dbReference>
<feature type="compositionally biased region" description="Basic residues" evidence="5">
    <location>
        <begin position="255"/>
        <end position="264"/>
    </location>
</feature>
<dbReference type="InterPro" id="IPR007627">
    <property type="entry name" value="RNA_pol_sigma70_r2"/>
</dbReference>
<organism evidence="8 9">
    <name type="scientific">Glutamicibacter creatinolyticus</name>
    <dbReference type="NCBI Taxonomy" id="162496"/>
    <lineage>
        <taxon>Bacteria</taxon>
        <taxon>Bacillati</taxon>
        <taxon>Actinomycetota</taxon>
        <taxon>Actinomycetes</taxon>
        <taxon>Micrococcales</taxon>
        <taxon>Micrococcaceae</taxon>
        <taxon>Glutamicibacter</taxon>
    </lineage>
</organism>
<dbReference type="EMBL" id="CP034412">
    <property type="protein sequence ID" value="QCY48239.1"/>
    <property type="molecule type" value="Genomic_DNA"/>
</dbReference>
<reference evidence="8 9" key="1">
    <citation type="submission" date="2018-12" db="EMBL/GenBank/DDBJ databases">
        <title>Complete Genome Sequence of Glutamicibacter creatinolyticus strain LGCM259,isolated from an abscess of a 12-year-old mare in Italy.</title>
        <authorList>
            <person name="Santos R.G."/>
            <person name="Silva A.L."/>
            <person name="Seyffert N."/>
            <person name="Castro T.L.P."/>
            <person name="Attili A.R."/>
            <person name="Rifici C."/>
            <person name="Mazzullo G."/>
            <person name="Brenig B."/>
            <person name="Venanzi F."/>
            <person name="Azevedo V."/>
        </authorList>
    </citation>
    <scope>NUCLEOTIDE SEQUENCE [LARGE SCALE GENOMIC DNA]</scope>
    <source>
        <strain evidence="8 9">LGCM 259</strain>
    </source>
</reference>
<proteinExistence type="predicted"/>
<dbReference type="InterPro" id="IPR000943">
    <property type="entry name" value="RNA_pol_sigma70"/>
</dbReference>
<dbReference type="PANTHER" id="PTHR30385">
    <property type="entry name" value="SIGMA FACTOR F FLAGELLAR"/>
    <property type="match status" value="1"/>
</dbReference>
<dbReference type="AlphaFoldDB" id="A0A5B7WWD1"/>
<evidence type="ECO:0000256" key="2">
    <source>
        <dbReference type="ARBA" id="ARBA00023082"/>
    </source>
</evidence>
<dbReference type="RefSeq" id="WP_138926861.1">
    <property type="nucleotide sequence ID" value="NZ_CP034412.1"/>
</dbReference>
<dbReference type="SUPFAM" id="SSF88946">
    <property type="entry name" value="Sigma2 domain of RNA polymerase sigma factors"/>
    <property type="match status" value="1"/>
</dbReference>
<dbReference type="InterPro" id="IPR014284">
    <property type="entry name" value="RNA_pol_sigma-70_dom"/>
</dbReference>
<dbReference type="GO" id="GO:0006352">
    <property type="term" value="P:DNA-templated transcription initiation"/>
    <property type="evidence" value="ECO:0007669"/>
    <property type="project" value="InterPro"/>
</dbReference>